<dbReference type="CDD" id="cd18186">
    <property type="entry name" value="BTB_POZ_ZBTB_KLHL-like"/>
    <property type="match status" value="1"/>
</dbReference>
<dbReference type="Proteomes" id="UP000310158">
    <property type="component" value="Unassembled WGS sequence"/>
</dbReference>
<dbReference type="OrthoDB" id="3184970at2759"/>
<comment type="caution">
    <text evidence="3">The sequence shown here is derived from an EMBL/GenBank/DDBJ whole genome shotgun (WGS) entry which is preliminary data.</text>
</comment>
<dbReference type="Pfam" id="PF00651">
    <property type="entry name" value="BTB"/>
    <property type="match status" value="1"/>
</dbReference>
<dbReference type="InterPro" id="IPR011333">
    <property type="entry name" value="SKP1/BTB/POZ_sf"/>
</dbReference>
<dbReference type="SUPFAM" id="SSF54695">
    <property type="entry name" value="POZ domain"/>
    <property type="match status" value="1"/>
</dbReference>
<feature type="domain" description="BTB" evidence="2">
    <location>
        <begin position="19"/>
        <end position="87"/>
    </location>
</feature>
<sequence length="327" mass="36320">MMAPKPARPASPPFDEPGADIILRSSDDVVFRVYKNILSLASPFFKDLFSLPQPSPTAIDNTTSGEIPVIPVTEDAETLDFMLRSIYPVRSPKIKKLSDLRFVFEASRKYQIETFDGVAEESLMGAVEQDPVSVYALAPRLNAPPFGLPTLDVALGVIIHPQTHESQADAEALDRVHVLVKPYERHADNGNALYERRDGVGDGRHGGEDDERDDVLGEMDGAVSEEVVRYRMRRIMSVRGMRDVSRLRSGQQHAKVGIQPDRDHEEERHERGVEKQIQFVEFVMRVCLSTSGHHLLEEDVGRDKNQGGAKGAEQANGIRGGDVERAS</sequence>
<proteinExistence type="predicted"/>
<feature type="compositionally biased region" description="Basic and acidic residues" evidence="1">
    <location>
        <begin position="260"/>
        <end position="272"/>
    </location>
</feature>
<feature type="region of interest" description="Disordered" evidence="1">
    <location>
        <begin position="298"/>
        <end position="327"/>
    </location>
</feature>
<feature type="compositionally biased region" description="Acidic residues" evidence="1">
    <location>
        <begin position="208"/>
        <end position="217"/>
    </location>
</feature>
<keyword evidence="4" id="KW-1185">Reference proteome</keyword>
<dbReference type="SMART" id="SM00225">
    <property type="entry name" value="BTB"/>
    <property type="match status" value="1"/>
</dbReference>
<accession>A0A4S4LQY5</accession>
<feature type="compositionally biased region" description="Basic and acidic residues" evidence="1">
    <location>
        <begin position="193"/>
        <end position="207"/>
    </location>
</feature>
<evidence type="ECO:0000259" key="2">
    <source>
        <dbReference type="PROSITE" id="PS50097"/>
    </source>
</evidence>
<feature type="region of interest" description="Disordered" evidence="1">
    <location>
        <begin position="193"/>
        <end position="217"/>
    </location>
</feature>
<dbReference type="PROSITE" id="PS50097">
    <property type="entry name" value="BTB"/>
    <property type="match status" value="1"/>
</dbReference>
<dbReference type="AlphaFoldDB" id="A0A4S4LQY5"/>
<dbReference type="EMBL" id="SGPL01000252">
    <property type="protein sequence ID" value="THH14762.1"/>
    <property type="molecule type" value="Genomic_DNA"/>
</dbReference>
<dbReference type="InterPro" id="IPR000210">
    <property type="entry name" value="BTB/POZ_dom"/>
</dbReference>
<dbReference type="Gene3D" id="3.30.710.10">
    <property type="entry name" value="Potassium Channel Kv1.1, Chain A"/>
    <property type="match status" value="1"/>
</dbReference>
<evidence type="ECO:0000313" key="4">
    <source>
        <dbReference type="Proteomes" id="UP000310158"/>
    </source>
</evidence>
<evidence type="ECO:0000256" key="1">
    <source>
        <dbReference type="SAM" id="MobiDB-lite"/>
    </source>
</evidence>
<organism evidence="3 4">
    <name type="scientific">Bondarzewia mesenterica</name>
    <dbReference type="NCBI Taxonomy" id="1095465"/>
    <lineage>
        <taxon>Eukaryota</taxon>
        <taxon>Fungi</taxon>
        <taxon>Dikarya</taxon>
        <taxon>Basidiomycota</taxon>
        <taxon>Agaricomycotina</taxon>
        <taxon>Agaricomycetes</taxon>
        <taxon>Russulales</taxon>
        <taxon>Bondarzewiaceae</taxon>
        <taxon>Bondarzewia</taxon>
    </lineage>
</organism>
<reference evidence="3 4" key="1">
    <citation type="submission" date="2019-02" db="EMBL/GenBank/DDBJ databases">
        <title>Genome sequencing of the rare red list fungi Bondarzewia mesenterica.</title>
        <authorList>
            <person name="Buettner E."/>
            <person name="Kellner H."/>
        </authorList>
    </citation>
    <scope>NUCLEOTIDE SEQUENCE [LARGE SCALE GENOMIC DNA]</scope>
    <source>
        <strain evidence="3 4">DSM 108281</strain>
    </source>
</reference>
<evidence type="ECO:0000313" key="3">
    <source>
        <dbReference type="EMBL" id="THH14762.1"/>
    </source>
</evidence>
<feature type="region of interest" description="Disordered" evidence="1">
    <location>
        <begin position="244"/>
        <end position="272"/>
    </location>
</feature>
<protein>
    <recommendedName>
        <fullName evidence="2">BTB domain-containing protein</fullName>
    </recommendedName>
</protein>
<gene>
    <name evidence="3" type="ORF">EW146_g5611</name>
</gene>
<name>A0A4S4LQY5_9AGAM</name>